<gene>
    <name evidence="2" type="ORF">TKK_010247</name>
</gene>
<keyword evidence="3" id="KW-1185">Reference proteome</keyword>
<dbReference type="Proteomes" id="UP001627154">
    <property type="component" value="Unassembled WGS sequence"/>
</dbReference>
<organism evidence="2 3">
    <name type="scientific">Trichogramma kaykai</name>
    <dbReference type="NCBI Taxonomy" id="54128"/>
    <lineage>
        <taxon>Eukaryota</taxon>
        <taxon>Metazoa</taxon>
        <taxon>Ecdysozoa</taxon>
        <taxon>Arthropoda</taxon>
        <taxon>Hexapoda</taxon>
        <taxon>Insecta</taxon>
        <taxon>Pterygota</taxon>
        <taxon>Neoptera</taxon>
        <taxon>Endopterygota</taxon>
        <taxon>Hymenoptera</taxon>
        <taxon>Apocrita</taxon>
        <taxon>Proctotrupomorpha</taxon>
        <taxon>Chalcidoidea</taxon>
        <taxon>Trichogrammatidae</taxon>
        <taxon>Trichogramma</taxon>
    </lineage>
</organism>
<dbReference type="AlphaFoldDB" id="A0ABD2WRW9"/>
<keyword evidence="1" id="KW-0812">Transmembrane</keyword>
<evidence type="ECO:0000256" key="1">
    <source>
        <dbReference type="SAM" id="Phobius"/>
    </source>
</evidence>
<dbReference type="EMBL" id="JBJJXI010000078">
    <property type="protein sequence ID" value="KAL3395713.1"/>
    <property type="molecule type" value="Genomic_DNA"/>
</dbReference>
<evidence type="ECO:0000313" key="3">
    <source>
        <dbReference type="Proteomes" id="UP001627154"/>
    </source>
</evidence>
<reference evidence="2 3" key="1">
    <citation type="journal article" date="2024" name="bioRxiv">
        <title>A reference genome for Trichogramma kaykai: A tiny desert-dwelling parasitoid wasp with competing sex-ratio distorters.</title>
        <authorList>
            <person name="Culotta J."/>
            <person name="Lindsey A.R."/>
        </authorList>
    </citation>
    <scope>NUCLEOTIDE SEQUENCE [LARGE SCALE GENOMIC DNA]</scope>
    <source>
        <strain evidence="2 3">KSX58</strain>
    </source>
</reference>
<keyword evidence="1" id="KW-0472">Membrane</keyword>
<comment type="caution">
    <text evidence="2">The sequence shown here is derived from an EMBL/GenBank/DDBJ whole genome shotgun (WGS) entry which is preliminary data.</text>
</comment>
<proteinExistence type="predicted"/>
<protein>
    <submittedName>
        <fullName evidence="2">Uncharacterized protein</fullName>
    </submittedName>
</protein>
<keyword evidence="1" id="KW-1133">Transmembrane helix</keyword>
<evidence type="ECO:0000313" key="2">
    <source>
        <dbReference type="EMBL" id="KAL3395713.1"/>
    </source>
</evidence>
<name>A0ABD2WRW9_9HYME</name>
<feature type="transmembrane region" description="Helical" evidence="1">
    <location>
        <begin position="43"/>
        <end position="64"/>
    </location>
</feature>
<accession>A0ABD2WRW9</accession>
<sequence length="99" mass="11219">MRRLLDLQPSRISKLSRSTTSCEVQLVLSSNGRGHRVGLYPRLSCAIAAVHIFTFLYLQLYAALLELARAYAHFHLYYATCVYVWAENQPRSLGAFAVL</sequence>